<organism evidence="2 3">
    <name type="scientific">Brevifollis gellanilyticus</name>
    <dbReference type="NCBI Taxonomy" id="748831"/>
    <lineage>
        <taxon>Bacteria</taxon>
        <taxon>Pseudomonadati</taxon>
        <taxon>Verrucomicrobiota</taxon>
        <taxon>Verrucomicrobiia</taxon>
        <taxon>Verrucomicrobiales</taxon>
        <taxon>Verrucomicrobiaceae</taxon>
    </lineage>
</organism>
<gene>
    <name evidence="2" type="ORF">BGE01nite_37070</name>
</gene>
<dbReference type="Proteomes" id="UP000321577">
    <property type="component" value="Unassembled WGS sequence"/>
</dbReference>
<sequence length="139" mass="15206">MESQPTGHPILLSSGDFAGRQELALAQLTGFEEDLASARAFERRYLPIAVLTVLLAGAAFYIFFTEKASVWVGVVLFMAGWLTGLGAVVHARFATPTSLVSGQPMLRFRRSDGSNEETEQIYVCPDSRTYFRRVTSGPG</sequence>
<dbReference type="RefSeq" id="WP_146852332.1">
    <property type="nucleotide sequence ID" value="NZ_BKAG01000029.1"/>
</dbReference>
<keyword evidence="1" id="KW-0472">Membrane</keyword>
<dbReference type="AlphaFoldDB" id="A0A512MCG8"/>
<keyword evidence="1" id="KW-1133">Transmembrane helix</keyword>
<evidence type="ECO:0000256" key="1">
    <source>
        <dbReference type="SAM" id="Phobius"/>
    </source>
</evidence>
<evidence type="ECO:0000313" key="2">
    <source>
        <dbReference type="EMBL" id="GEP44416.1"/>
    </source>
</evidence>
<accession>A0A512MCG8</accession>
<reference evidence="2 3" key="1">
    <citation type="submission" date="2019-07" db="EMBL/GenBank/DDBJ databases">
        <title>Whole genome shotgun sequence of Brevifollis gellanilyticus NBRC 108608.</title>
        <authorList>
            <person name="Hosoyama A."/>
            <person name="Uohara A."/>
            <person name="Ohji S."/>
            <person name="Ichikawa N."/>
        </authorList>
    </citation>
    <scope>NUCLEOTIDE SEQUENCE [LARGE SCALE GENOMIC DNA]</scope>
    <source>
        <strain evidence="2 3">NBRC 108608</strain>
    </source>
</reference>
<keyword evidence="1" id="KW-0812">Transmembrane</keyword>
<comment type="caution">
    <text evidence="2">The sequence shown here is derived from an EMBL/GenBank/DDBJ whole genome shotgun (WGS) entry which is preliminary data.</text>
</comment>
<keyword evidence="3" id="KW-1185">Reference proteome</keyword>
<dbReference type="EMBL" id="BKAG01000029">
    <property type="protein sequence ID" value="GEP44416.1"/>
    <property type="molecule type" value="Genomic_DNA"/>
</dbReference>
<evidence type="ECO:0000313" key="3">
    <source>
        <dbReference type="Proteomes" id="UP000321577"/>
    </source>
</evidence>
<proteinExistence type="predicted"/>
<feature type="transmembrane region" description="Helical" evidence="1">
    <location>
        <begin position="70"/>
        <end position="89"/>
    </location>
</feature>
<protein>
    <submittedName>
        <fullName evidence="2">Uncharacterized protein</fullName>
    </submittedName>
</protein>
<name>A0A512MCG8_9BACT</name>
<feature type="transmembrane region" description="Helical" evidence="1">
    <location>
        <begin position="45"/>
        <end position="64"/>
    </location>
</feature>